<name>A0A0B0MPH7_GOSAR</name>
<dbReference type="InterPro" id="IPR013785">
    <property type="entry name" value="Aldolase_TIM"/>
</dbReference>
<evidence type="ECO:0000256" key="1">
    <source>
        <dbReference type="SAM" id="MobiDB-lite"/>
    </source>
</evidence>
<accession>A0A0B0MPH7</accession>
<dbReference type="AlphaFoldDB" id="A0A0B0MPH7"/>
<reference evidence="3" key="1">
    <citation type="submission" date="2014-09" db="EMBL/GenBank/DDBJ databases">
        <authorList>
            <person name="Mudge J."/>
            <person name="Ramaraj T."/>
            <person name="Lindquist I.E."/>
            <person name="Bharti A.K."/>
            <person name="Sundararajan A."/>
            <person name="Cameron C.T."/>
            <person name="Woodward J.E."/>
            <person name="May G.D."/>
            <person name="Brubaker C."/>
            <person name="Broadhvest J."/>
            <person name="Wilkins T.A."/>
        </authorList>
    </citation>
    <scope>NUCLEOTIDE SEQUENCE</scope>
    <source>
        <strain evidence="3">cv. AKA8401</strain>
    </source>
</reference>
<comment type="caution">
    <text evidence="2">The sequence shown here is derived from an EMBL/GenBank/DDBJ whole genome shotgun (WGS) entry which is preliminary data.</text>
</comment>
<dbReference type="InterPro" id="IPR034556">
    <property type="entry name" value="tRNA_wybutosine-synthase"/>
</dbReference>
<dbReference type="Gene3D" id="3.20.20.70">
    <property type="entry name" value="Aldolase class I"/>
    <property type="match status" value="1"/>
</dbReference>
<dbReference type="GO" id="GO:0031591">
    <property type="term" value="P:wybutosine biosynthetic process"/>
    <property type="evidence" value="ECO:0007669"/>
    <property type="project" value="TreeGrafter"/>
</dbReference>
<dbReference type="PANTHER" id="PTHR13930:SF0">
    <property type="entry name" value="S-ADENOSYL-L-METHIONINE-DEPENDENT TRNA 4-DEMETHYLWYOSINE SYNTHASE TYW1-RELATED"/>
    <property type="match status" value="1"/>
</dbReference>
<dbReference type="GO" id="GO:0051539">
    <property type="term" value="F:4 iron, 4 sulfur cluster binding"/>
    <property type="evidence" value="ECO:0007669"/>
    <property type="project" value="InterPro"/>
</dbReference>
<evidence type="ECO:0000313" key="2">
    <source>
        <dbReference type="EMBL" id="KHG00806.1"/>
    </source>
</evidence>
<dbReference type="Proteomes" id="UP000032142">
    <property type="component" value="Unassembled WGS sequence"/>
</dbReference>
<feature type="region of interest" description="Disordered" evidence="1">
    <location>
        <begin position="189"/>
        <end position="209"/>
    </location>
</feature>
<dbReference type="PANTHER" id="PTHR13930">
    <property type="entry name" value="S-ADENOSYL-L-METHIONINE-DEPENDENT TRNA 4-DEMETHYLWYOSINE SYNTHASE"/>
    <property type="match status" value="1"/>
</dbReference>
<gene>
    <name evidence="2" type="ORF">F383_23599</name>
</gene>
<protein>
    <submittedName>
        <fullName evidence="2">tRNA wybutosine-synthesizing 1</fullName>
    </submittedName>
</protein>
<dbReference type="EMBL" id="JRRC01151337">
    <property type="protein sequence ID" value="KHG00806.1"/>
    <property type="molecule type" value="Genomic_DNA"/>
</dbReference>
<organism evidence="2 3">
    <name type="scientific">Gossypium arboreum</name>
    <name type="common">Tree cotton</name>
    <name type="synonym">Gossypium nanking</name>
    <dbReference type="NCBI Taxonomy" id="29729"/>
    <lineage>
        <taxon>Eukaryota</taxon>
        <taxon>Viridiplantae</taxon>
        <taxon>Streptophyta</taxon>
        <taxon>Embryophyta</taxon>
        <taxon>Tracheophyta</taxon>
        <taxon>Spermatophyta</taxon>
        <taxon>Magnoliopsida</taxon>
        <taxon>eudicotyledons</taxon>
        <taxon>Gunneridae</taxon>
        <taxon>Pentapetalae</taxon>
        <taxon>rosids</taxon>
        <taxon>malvids</taxon>
        <taxon>Malvales</taxon>
        <taxon>Malvaceae</taxon>
        <taxon>Malvoideae</taxon>
        <taxon>Gossypium</taxon>
    </lineage>
</organism>
<proteinExistence type="predicted"/>
<keyword evidence="3" id="KW-1185">Reference proteome</keyword>
<sequence>MDDPLEIFNTAADLHTEINQMKGVPENFTGVTQERLVEGLSAMYCALSLVGEPIMYLEISIFLDELQKRRISTLLVTNDSLTALKEKKQQTVYRLTVVKGWNREDVDFCHIKVKWHSNVKVFSEALTLKSEGEYEGLCEHAHSCSVLSKTRKFKVNVLLYTWWLQEDLSTARIIWLSLHPGPSMEPRKVDIIPINPGTGKSDIKSEKVK</sequence>
<evidence type="ECO:0000313" key="3">
    <source>
        <dbReference type="Proteomes" id="UP000032142"/>
    </source>
</evidence>